<proteinExistence type="predicted"/>
<keyword evidence="3" id="KW-1185">Reference proteome</keyword>
<evidence type="ECO:0008006" key="4">
    <source>
        <dbReference type="Google" id="ProtNLM"/>
    </source>
</evidence>
<dbReference type="RefSeq" id="WP_281912198.1">
    <property type="nucleotide sequence ID" value="NZ_AP026966.1"/>
</dbReference>
<dbReference type="PANTHER" id="PTHR33361">
    <property type="entry name" value="GLR0591 PROTEIN"/>
    <property type="match status" value="1"/>
</dbReference>
<protein>
    <recommendedName>
        <fullName evidence="4">DUF885 domain-containing protein</fullName>
    </recommendedName>
</protein>
<keyword evidence="1" id="KW-0732">Signal</keyword>
<dbReference type="PROSITE" id="PS51257">
    <property type="entry name" value="PROKAR_LIPOPROTEIN"/>
    <property type="match status" value="1"/>
</dbReference>
<dbReference type="PANTHER" id="PTHR33361:SF16">
    <property type="entry name" value="DUF885 DOMAIN-CONTAINING PROTEIN"/>
    <property type="match status" value="1"/>
</dbReference>
<gene>
    <name evidence="2" type="ORF">MasN3_05900</name>
</gene>
<organism evidence="2 3">
    <name type="scientific">Massilia varians</name>
    <dbReference type="NCBI Taxonomy" id="457921"/>
    <lineage>
        <taxon>Bacteria</taxon>
        <taxon>Pseudomonadati</taxon>
        <taxon>Pseudomonadota</taxon>
        <taxon>Betaproteobacteria</taxon>
        <taxon>Burkholderiales</taxon>
        <taxon>Oxalobacteraceae</taxon>
        <taxon>Telluria group</taxon>
        <taxon>Massilia</taxon>
    </lineage>
</organism>
<accession>A0ABN6T4B1</accession>
<name>A0ABN6T4B1_9BURK</name>
<feature type="signal peptide" evidence="1">
    <location>
        <begin position="1"/>
        <end position="23"/>
    </location>
</feature>
<evidence type="ECO:0000256" key="1">
    <source>
        <dbReference type="SAM" id="SignalP"/>
    </source>
</evidence>
<dbReference type="InterPro" id="IPR010281">
    <property type="entry name" value="DUF885"/>
</dbReference>
<dbReference type="Pfam" id="PF05960">
    <property type="entry name" value="DUF885"/>
    <property type="match status" value="1"/>
</dbReference>
<dbReference type="Proteomes" id="UP001163336">
    <property type="component" value="Chromosome"/>
</dbReference>
<dbReference type="EMBL" id="AP026966">
    <property type="protein sequence ID" value="BDT57096.1"/>
    <property type="molecule type" value="Genomic_DNA"/>
</dbReference>
<evidence type="ECO:0000313" key="2">
    <source>
        <dbReference type="EMBL" id="BDT57096.1"/>
    </source>
</evidence>
<sequence length="601" mass="66914">MKARFKLAALAAAALLACGPAAAQVDAPKPASAAASAESRQLNALADEYYESLARFEPVWATENGDSRFNDKLGLSISPKLREQQFALYRGYLKRLSSIPRERLGERDQTSYDILEFELDSALRLGAFPEHLLPIDQMGSMPVVLANYASGQGAQPLTTVRDYRAYLSRLAQLAPYIDQSIANMREGVKRGVVQPREPIQSALPQFKQLVAARTEESIFYTPVKNMPASFTALEKRSLAQAYRKTIANKLNPALERLATYLERDYLPKTRTSTGWNALPDGAAWYAARVAAMTTTSLTPEQIHEIGLKEVARIQGEYALTGPKMGYTGPAAGLPRWVSEQPKYKPFTSDRQVIDVYRELDAKVRAKLPDLFTLKPKAPLDLRLEPELSRATASDHYTPPAADGSRPGVFWSVVNDPKLYGSTGMVTLYLHEGQPGHHFHIALVQELGLPNFRKFGGNNAFTEGWALYAETLGKEMGLFEKPEDYFGHLNDEMLRAARLVVDTGLHAKDWSRERAIQYFQDTLGYSEAEARAQIERYMVWPGQALGYKIGSLKIMELRKRAETALGSKFSLPKFHEIVLGEGTLPLAVLEAKIDRWIAETKG</sequence>
<evidence type="ECO:0000313" key="3">
    <source>
        <dbReference type="Proteomes" id="UP001163336"/>
    </source>
</evidence>
<reference evidence="2" key="1">
    <citation type="submission" date="2022-11" db="EMBL/GenBank/DDBJ databases">
        <title>Isolation and characterization of PLA-degrading bacterium Massilia sp. from Antarctic soil.</title>
        <authorList>
            <person name="Sato K."/>
            <person name="Gomez-Fuentes C."/>
            <person name="Ahmad S.A."/>
            <person name="Zulkharnain A."/>
        </authorList>
    </citation>
    <scope>NUCLEOTIDE SEQUENCE</scope>
    <source>
        <strain evidence="2">N-3</strain>
    </source>
</reference>
<feature type="chain" id="PRO_5046176555" description="DUF885 domain-containing protein" evidence="1">
    <location>
        <begin position="24"/>
        <end position="601"/>
    </location>
</feature>